<reference evidence="1 2" key="1">
    <citation type="submission" date="2024-08" db="EMBL/GenBank/DDBJ databases">
        <authorList>
            <person name="Ishaq N."/>
        </authorList>
    </citation>
    <scope>NUCLEOTIDE SEQUENCE [LARGE SCALE GENOMIC DNA]</scope>
    <source>
        <strain evidence="1 2">DSM 18651</strain>
    </source>
</reference>
<name>A0ABV4NV38_9GAMM</name>
<dbReference type="RefSeq" id="WP_371837009.1">
    <property type="nucleotide sequence ID" value="NZ_JBGMEK010000001.1"/>
</dbReference>
<dbReference type="EMBL" id="JBGMEK010000001">
    <property type="protein sequence ID" value="MFA0809388.1"/>
    <property type="molecule type" value="Genomic_DNA"/>
</dbReference>
<proteinExistence type="predicted"/>
<gene>
    <name evidence="1" type="ORF">ACCI49_00530</name>
</gene>
<dbReference type="Proteomes" id="UP001569428">
    <property type="component" value="Unassembled WGS sequence"/>
</dbReference>
<protein>
    <submittedName>
        <fullName evidence="1">Uncharacterized protein</fullName>
    </submittedName>
</protein>
<comment type="caution">
    <text evidence="1">The sequence shown here is derived from an EMBL/GenBank/DDBJ whole genome shotgun (WGS) entry which is preliminary data.</text>
</comment>
<evidence type="ECO:0000313" key="1">
    <source>
        <dbReference type="EMBL" id="MFA0809388.1"/>
    </source>
</evidence>
<organism evidence="1 2">
    <name type="scientific">Microbulbifer epialgicus</name>
    <dbReference type="NCBI Taxonomy" id="393907"/>
    <lineage>
        <taxon>Bacteria</taxon>
        <taxon>Pseudomonadati</taxon>
        <taxon>Pseudomonadota</taxon>
        <taxon>Gammaproteobacteria</taxon>
        <taxon>Cellvibrionales</taxon>
        <taxon>Microbulbiferaceae</taxon>
        <taxon>Microbulbifer</taxon>
    </lineage>
</organism>
<sequence>MADEHRLTFELSYSGELEILALNSVVKKMSISKRSHEYIRRIMVLGLQFKKILNKVNHKIPEIQKAITGKEIHSKSREFKFRLNIEGESNLATTPEEEIWTAISKISKRDQRKQYLRELFLYGYWFESLAERDISVINQLIGGGMPITSANLGDIPNVLAENSAKTKLGGLMPQ</sequence>
<evidence type="ECO:0000313" key="2">
    <source>
        <dbReference type="Proteomes" id="UP001569428"/>
    </source>
</evidence>
<keyword evidence="2" id="KW-1185">Reference proteome</keyword>
<accession>A0ABV4NV38</accession>